<feature type="transmembrane region" description="Helical" evidence="1">
    <location>
        <begin position="7"/>
        <end position="27"/>
    </location>
</feature>
<proteinExistence type="predicted"/>
<organism evidence="2 3">
    <name type="scientific">Mesonia profundi</name>
    <dbReference type="NCBI Taxonomy" id="3070998"/>
    <lineage>
        <taxon>Bacteria</taxon>
        <taxon>Pseudomonadati</taxon>
        <taxon>Bacteroidota</taxon>
        <taxon>Flavobacteriia</taxon>
        <taxon>Flavobacteriales</taxon>
        <taxon>Flavobacteriaceae</taxon>
        <taxon>Mesonia</taxon>
    </lineage>
</organism>
<sequence length="135" mass="14519">MVLHKILKILTLIIGVVALIMGIWLFATSEQSLVQPMMMLAYAVLAIVLLIVAVFVIKDLFSGNVKNTLISVGAFIVVIAIAFFLSDGTATQMKNGEMLTATESQWIGAGLRTFYILAAIAVGAMIFSGVKKLIK</sequence>
<accession>A0ABU1A0V6</accession>
<keyword evidence="1" id="KW-0812">Transmembrane</keyword>
<feature type="transmembrane region" description="Helical" evidence="1">
    <location>
        <begin position="39"/>
        <end position="57"/>
    </location>
</feature>
<keyword evidence="1" id="KW-0472">Membrane</keyword>
<keyword evidence="1" id="KW-1133">Transmembrane helix</keyword>
<evidence type="ECO:0000313" key="2">
    <source>
        <dbReference type="EMBL" id="MDQ7916346.1"/>
    </source>
</evidence>
<comment type="caution">
    <text evidence="2">The sequence shown here is derived from an EMBL/GenBank/DDBJ whole genome shotgun (WGS) entry which is preliminary data.</text>
</comment>
<protein>
    <submittedName>
        <fullName evidence="2">Uncharacterized protein</fullName>
    </submittedName>
</protein>
<evidence type="ECO:0000256" key="1">
    <source>
        <dbReference type="SAM" id="Phobius"/>
    </source>
</evidence>
<dbReference type="EMBL" id="JAVHUL010000003">
    <property type="protein sequence ID" value="MDQ7916346.1"/>
    <property type="molecule type" value="Genomic_DNA"/>
</dbReference>
<feature type="transmembrane region" description="Helical" evidence="1">
    <location>
        <begin position="69"/>
        <end position="86"/>
    </location>
</feature>
<name>A0ABU1A0V6_9FLAO</name>
<dbReference type="Proteomes" id="UP001230915">
    <property type="component" value="Unassembled WGS sequence"/>
</dbReference>
<reference evidence="2 3" key="1">
    <citation type="submission" date="2023-08" db="EMBL/GenBank/DDBJ databases">
        <title>Mesonia sp. MT50, isolated from deep-sea sediment of the Mariana Trench.</title>
        <authorList>
            <person name="Fu H."/>
        </authorList>
    </citation>
    <scope>NUCLEOTIDE SEQUENCE [LARGE SCALE GENOMIC DNA]</scope>
    <source>
        <strain evidence="2 3">MT50</strain>
    </source>
</reference>
<dbReference type="RefSeq" id="WP_308862966.1">
    <property type="nucleotide sequence ID" value="NZ_JAVHUL010000003.1"/>
</dbReference>
<feature type="transmembrane region" description="Helical" evidence="1">
    <location>
        <begin position="106"/>
        <end position="130"/>
    </location>
</feature>
<gene>
    <name evidence="2" type="ORF">RBU60_02070</name>
</gene>
<keyword evidence="3" id="KW-1185">Reference proteome</keyword>
<evidence type="ECO:0000313" key="3">
    <source>
        <dbReference type="Proteomes" id="UP001230915"/>
    </source>
</evidence>